<feature type="compositionally biased region" description="Pro residues" evidence="1">
    <location>
        <begin position="703"/>
        <end position="714"/>
    </location>
</feature>
<name>A0A0G1M2Z5_9BACT</name>
<dbReference type="EMBL" id="LCKS01000014">
    <property type="protein sequence ID" value="KKU02467.1"/>
    <property type="molecule type" value="Genomic_DNA"/>
</dbReference>
<comment type="caution">
    <text evidence="3">The sequence shown here is derived from an EMBL/GenBank/DDBJ whole genome shotgun (WGS) entry which is preliminary data.</text>
</comment>
<reference evidence="3 4" key="1">
    <citation type="journal article" date="2015" name="Nature">
        <title>rRNA introns, odd ribosomes, and small enigmatic genomes across a large radiation of phyla.</title>
        <authorList>
            <person name="Brown C.T."/>
            <person name="Hug L.A."/>
            <person name="Thomas B.C."/>
            <person name="Sharon I."/>
            <person name="Castelle C.J."/>
            <person name="Singh A."/>
            <person name="Wilkins M.J."/>
            <person name="Williams K.H."/>
            <person name="Banfield J.F."/>
        </authorList>
    </citation>
    <scope>NUCLEOTIDE SEQUENCE [LARGE SCALE GENOMIC DNA]</scope>
</reference>
<evidence type="ECO:0000256" key="1">
    <source>
        <dbReference type="SAM" id="MobiDB-lite"/>
    </source>
</evidence>
<protein>
    <recommendedName>
        <fullName evidence="2">DUF5667 domain-containing protein</fullName>
    </recommendedName>
</protein>
<accession>A0A0G1M2Z5</accession>
<gene>
    <name evidence="3" type="ORF">UX05_C0014G0005</name>
</gene>
<proteinExistence type="predicted"/>
<evidence type="ECO:0000313" key="4">
    <source>
        <dbReference type="Proteomes" id="UP000034264"/>
    </source>
</evidence>
<feature type="region of interest" description="Disordered" evidence="1">
    <location>
        <begin position="679"/>
        <end position="714"/>
    </location>
</feature>
<dbReference type="AlphaFoldDB" id="A0A0G1M2Z5"/>
<evidence type="ECO:0000259" key="2">
    <source>
        <dbReference type="Pfam" id="PF18915"/>
    </source>
</evidence>
<dbReference type="Pfam" id="PF18915">
    <property type="entry name" value="DUF5667"/>
    <property type="match status" value="1"/>
</dbReference>
<evidence type="ECO:0000313" key="3">
    <source>
        <dbReference type="EMBL" id="KKU02467.1"/>
    </source>
</evidence>
<feature type="compositionally biased region" description="Low complexity" evidence="1">
    <location>
        <begin position="574"/>
        <end position="590"/>
    </location>
</feature>
<feature type="region of interest" description="Disordered" evidence="1">
    <location>
        <begin position="571"/>
        <end position="594"/>
    </location>
</feature>
<dbReference type="Proteomes" id="UP000034264">
    <property type="component" value="Unassembled WGS sequence"/>
</dbReference>
<sequence length="714" mass="77412">MNKTAHLLIFLGCFWVYLVAGVPLAHATTVSPSYYDWSSTLEVGQSKVLGLTSSAQESPPSEYLRFNRYVFGGDLTPTNPFYFIKPLQENIQLTFTFDQKAKDELRIQIAGERLEEIQKLATSNNTRAITSAANAYRKAMIVFSDDIASQGKQNTNVEGLLSQVEEETAKHNVILQQVRVQVPDQAEDAIDGALEASWKGTDIVADLKDRPAVPPDLVSRLQSLESQGLLTSEEVNKLVSVKSRVEAREEIGRYVNEGVVSESDLFRLNETAKSFYPEEFYKINETLKFQEMQKLEDQKPDDATLNKIQSFAKTYKPGDQVPAELRKYWVPVIRLEEIQNTLRPDLIDASLFKQNDRESKRFNEVVERFKPRPEDIALVKNFIAKNNADVNNLPPEYQRMYNLGQRYGAQCGAGFNWVLESQSPAGGYCAPNGSDVSGGPKYDDFTKGKSCKGNMVNAKSSGGACSSYPSDCIPPDWSKTDTCVATPVTTETKNRVTCPSNAHFVSVPYDPNGGYCIPNYTQAGLGQNTYNNPYSLSPLTTTPGGPYYTNSGRCGPNSNWVPEPINPQGGYCASVPGTNSGPSSSSSPSRESQEAACRSGGGTCVSWVNGACGCERGSNTGGTGSYGSPSRESQEAACRAGGGTCVSWNNEACGCERASNTGSNPPAGYGSCSSGQYWNGSSCQSANEPPPPPPSSTSQPAPTQEPNPAPVAPQ</sequence>
<feature type="domain" description="DUF5667" evidence="2">
    <location>
        <begin position="75"/>
        <end position="185"/>
    </location>
</feature>
<dbReference type="InterPro" id="IPR043725">
    <property type="entry name" value="DUF5667"/>
</dbReference>
<organism evidence="3 4">
    <name type="scientific">Candidatus Amesbacteria bacterium GW2011_GWC2_45_19</name>
    <dbReference type="NCBI Taxonomy" id="1618366"/>
    <lineage>
        <taxon>Bacteria</taxon>
        <taxon>Candidatus Amesiibacteriota</taxon>
    </lineage>
</organism>